<dbReference type="GO" id="GO:0005737">
    <property type="term" value="C:cytoplasm"/>
    <property type="evidence" value="ECO:0007669"/>
    <property type="project" value="TreeGrafter"/>
</dbReference>
<evidence type="ECO:0000313" key="3">
    <source>
        <dbReference type="Proteomes" id="UP000552644"/>
    </source>
</evidence>
<evidence type="ECO:0000313" key="2">
    <source>
        <dbReference type="EMBL" id="MBB4913850.1"/>
    </source>
</evidence>
<dbReference type="InterPro" id="IPR051908">
    <property type="entry name" value="Ribosomal_N-acetyltransferase"/>
</dbReference>
<evidence type="ECO:0000259" key="1">
    <source>
        <dbReference type="PROSITE" id="PS51186"/>
    </source>
</evidence>
<dbReference type="PROSITE" id="PS51186">
    <property type="entry name" value="GNAT"/>
    <property type="match status" value="1"/>
</dbReference>
<dbReference type="EMBL" id="JACHJP010000001">
    <property type="protein sequence ID" value="MBB4913850.1"/>
    <property type="molecule type" value="Genomic_DNA"/>
</dbReference>
<protein>
    <submittedName>
        <fullName evidence="2">RimJ/RimL family protein N-acetyltransferase</fullName>
    </submittedName>
</protein>
<keyword evidence="2" id="KW-0808">Transferase</keyword>
<gene>
    <name evidence="2" type="ORF">FHS44_000922</name>
</gene>
<dbReference type="PANTHER" id="PTHR43441:SF2">
    <property type="entry name" value="FAMILY ACETYLTRANSFERASE, PUTATIVE (AFU_ORTHOLOGUE AFUA_7G00850)-RELATED"/>
    <property type="match status" value="1"/>
</dbReference>
<dbReference type="InterPro" id="IPR016181">
    <property type="entry name" value="Acyl_CoA_acyltransferase"/>
</dbReference>
<dbReference type="PANTHER" id="PTHR43441">
    <property type="entry name" value="RIBOSOMAL-PROTEIN-SERINE ACETYLTRANSFERASE"/>
    <property type="match status" value="1"/>
</dbReference>
<dbReference type="GO" id="GO:0008999">
    <property type="term" value="F:protein-N-terminal-alanine acetyltransferase activity"/>
    <property type="evidence" value="ECO:0007669"/>
    <property type="project" value="TreeGrafter"/>
</dbReference>
<dbReference type="Pfam" id="PF13302">
    <property type="entry name" value="Acetyltransf_3"/>
    <property type="match status" value="1"/>
</dbReference>
<dbReference type="RefSeq" id="WP_184712575.1">
    <property type="nucleotide sequence ID" value="NZ_JACHJP010000001.1"/>
</dbReference>
<dbReference type="AlphaFoldDB" id="A0A7W7QHT3"/>
<dbReference type="InterPro" id="IPR000182">
    <property type="entry name" value="GNAT_dom"/>
</dbReference>
<reference evidence="2 3" key="1">
    <citation type="submission" date="2020-08" db="EMBL/GenBank/DDBJ databases">
        <title>Genomic Encyclopedia of Type Strains, Phase III (KMG-III): the genomes of soil and plant-associated and newly described type strains.</title>
        <authorList>
            <person name="Whitman W."/>
        </authorList>
    </citation>
    <scope>NUCLEOTIDE SEQUENCE [LARGE SCALE GENOMIC DNA]</scope>
    <source>
        <strain evidence="2 3">CECT 8840</strain>
    </source>
</reference>
<accession>A0A7W7QHT3</accession>
<organism evidence="2 3">
    <name type="scientific">Streptosporangium saharense</name>
    <dbReference type="NCBI Taxonomy" id="1706840"/>
    <lineage>
        <taxon>Bacteria</taxon>
        <taxon>Bacillati</taxon>
        <taxon>Actinomycetota</taxon>
        <taxon>Actinomycetes</taxon>
        <taxon>Streptosporangiales</taxon>
        <taxon>Streptosporangiaceae</taxon>
        <taxon>Streptosporangium</taxon>
    </lineage>
</organism>
<dbReference type="GO" id="GO:1990189">
    <property type="term" value="F:protein N-terminal-serine acetyltransferase activity"/>
    <property type="evidence" value="ECO:0007669"/>
    <property type="project" value="TreeGrafter"/>
</dbReference>
<comment type="caution">
    <text evidence="2">The sequence shown here is derived from an EMBL/GenBank/DDBJ whole genome shotgun (WGS) entry which is preliminary data.</text>
</comment>
<dbReference type="Gene3D" id="3.40.630.30">
    <property type="match status" value="1"/>
</dbReference>
<feature type="domain" description="N-acetyltransferase" evidence="1">
    <location>
        <begin position="6"/>
        <end position="169"/>
    </location>
</feature>
<dbReference type="Proteomes" id="UP000552644">
    <property type="component" value="Unassembled WGS sequence"/>
</dbReference>
<name>A0A7W7QHT3_9ACTN</name>
<keyword evidence="3" id="KW-1185">Reference proteome</keyword>
<proteinExistence type="predicted"/>
<sequence length="175" mass="19935">MGVDHVSLRPVVEDDLETLERFTNEPEAGGVFNWLGWSNPHRWRRQWAENGFFDAESGRLLVVCGAERLGFVSWRKALTSRSSHCWNVGILLLSEARGRGFGTEAQRLLARYLFAHTEVARVEAVTEATNIAEQRALEKAGFTREGVLRGYAFRNGRWRDAVIYSVLRDEVELPD</sequence>
<dbReference type="SUPFAM" id="SSF55729">
    <property type="entry name" value="Acyl-CoA N-acyltransferases (Nat)"/>
    <property type="match status" value="1"/>
</dbReference>